<dbReference type="Proteomes" id="UP001596455">
    <property type="component" value="Unassembled WGS sequence"/>
</dbReference>
<dbReference type="InterPro" id="IPR003870">
    <property type="entry name" value="DUF222"/>
</dbReference>
<evidence type="ECO:0000313" key="4">
    <source>
        <dbReference type="Proteomes" id="UP001596455"/>
    </source>
</evidence>
<evidence type="ECO:0000313" key="3">
    <source>
        <dbReference type="EMBL" id="MFC7405559.1"/>
    </source>
</evidence>
<proteinExistence type="predicted"/>
<protein>
    <submittedName>
        <fullName evidence="3">DUF222 domain-containing protein</fullName>
    </submittedName>
</protein>
<dbReference type="Pfam" id="PF02720">
    <property type="entry name" value="DUF222"/>
    <property type="match status" value="1"/>
</dbReference>
<gene>
    <name evidence="3" type="ORF">ACFQQL_10610</name>
</gene>
<name>A0ABW2Q7Z5_9MICO</name>
<comment type="caution">
    <text evidence="3">The sequence shown here is derived from an EMBL/GenBank/DDBJ whole genome shotgun (WGS) entry which is preliminary data.</text>
</comment>
<organism evidence="3 4">
    <name type="scientific">Georgenia alba</name>
    <dbReference type="NCBI Taxonomy" id="2233858"/>
    <lineage>
        <taxon>Bacteria</taxon>
        <taxon>Bacillati</taxon>
        <taxon>Actinomycetota</taxon>
        <taxon>Actinomycetes</taxon>
        <taxon>Micrococcales</taxon>
        <taxon>Bogoriellaceae</taxon>
        <taxon>Georgenia</taxon>
    </lineage>
</organism>
<dbReference type="RefSeq" id="WP_382394105.1">
    <property type="nucleotide sequence ID" value="NZ_JBHTCQ010000002.1"/>
</dbReference>
<accession>A0ABW2Q7Z5</accession>
<evidence type="ECO:0000256" key="1">
    <source>
        <dbReference type="SAM" id="MobiDB-lite"/>
    </source>
</evidence>
<dbReference type="InterPro" id="IPR003615">
    <property type="entry name" value="HNH_nuc"/>
</dbReference>
<reference evidence="4" key="1">
    <citation type="journal article" date="2019" name="Int. J. Syst. Evol. Microbiol.">
        <title>The Global Catalogue of Microorganisms (GCM) 10K type strain sequencing project: providing services to taxonomists for standard genome sequencing and annotation.</title>
        <authorList>
            <consortium name="The Broad Institute Genomics Platform"/>
            <consortium name="The Broad Institute Genome Sequencing Center for Infectious Disease"/>
            <person name="Wu L."/>
            <person name="Ma J."/>
        </authorList>
    </citation>
    <scope>NUCLEOTIDE SEQUENCE [LARGE SCALE GENOMIC DNA]</scope>
    <source>
        <strain evidence="4">JCM 1490</strain>
    </source>
</reference>
<dbReference type="EMBL" id="JBHTCQ010000002">
    <property type="protein sequence ID" value="MFC7405559.1"/>
    <property type="molecule type" value="Genomic_DNA"/>
</dbReference>
<feature type="domain" description="DUF222" evidence="2">
    <location>
        <begin position="47"/>
        <end position="288"/>
    </location>
</feature>
<evidence type="ECO:0000259" key="2">
    <source>
        <dbReference type="Pfam" id="PF02720"/>
    </source>
</evidence>
<dbReference type="CDD" id="cd00085">
    <property type="entry name" value="HNHc"/>
    <property type="match status" value="1"/>
</dbReference>
<keyword evidence="4" id="KW-1185">Reference proteome</keyword>
<sequence length="477" mass="51870">MTATGTLDAPTAAQNALAGVARACAALEVLADLDPHDLPEDTLLRLLDGLEGLRRRTEALTTRTLAVVETDGRWAVEGARSFASWWRYRSGRHASTASREVRRARALRDHLPATAAALMAGRITADHASTLAHHTTDSDARRAKLADPDVGEDFLVGYATKMDASRFARVVRTWSHRVDPQAADRTYVEDSDREEFFLAETTDGYVPGGWLSPSTGRTLMTALKARIGTPAADDRRSPAQRRAAALGDLARLALDSGTLRPGARIRPHLAVTVPLETLETLAGASTPAHRAGCPAGTHPAGTDPAGTDPAGTRPSSADCVCAAFRPDRTITADLDAAALADAEPATFDDGNPVAPTLLARLTCSSHLHRVIFGPDSEVLDVGREERLFTAAQTRAIIARDGHCRFPGCDGPPGEGEIHHSIWWWSQQGETRTALGILLCWHHHDWVHKRRVTIERDDGRWRFYRRDGTEIHDPVRRT</sequence>
<feature type="region of interest" description="Disordered" evidence="1">
    <location>
        <begin position="286"/>
        <end position="312"/>
    </location>
</feature>